<geneLocation type="plasmid" evidence="2 3">
    <name>pSCL4</name>
</geneLocation>
<protein>
    <recommendedName>
        <fullName evidence="4">DUF3558 domain-containing protein</fullName>
    </recommendedName>
</protein>
<evidence type="ECO:0000313" key="2">
    <source>
        <dbReference type="EMBL" id="EFG04043.2"/>
    </source>
</evidence>
<dbReference type="RefSeq" id="WP_003963161.1">
    <property type="nucleotide sequence ID" value="NZ_CM000914.1"/>
</dbReference>
<evidence type="ECO:0000313" key="3">
    <source>
        <dbReference type="Proteomes" id="UP000002357"/>
    </source>
</evidence>
<sequence>MISEPELAGADDSGGGRWAEGLDGQAPDGPGPDRGPGAVRESPGRPGVRGWLWAVGGGAVASAIWAGGLWAYEAGPPDTGGYRASRDLCTDVPLRSITAILGMPEPGLPTSTTHPDRSTAACQYLFPPPGKDGSFDRPGVHLVYTLHRRTDPGPEFEAAVQARADREKPGAALETVDGLGERAYVHGADSSAATLHVLDGQATLTLSLTTSAPTRSDPTGVPTDLTAVQDSAVQDLRAALDALRS</sequence>
<dbReference type="AlphaFoldDB" id="D5SJF0"/>
<feature type="region of interest" description="Disordered" evidence="1">
    <location>
        <begin position="1"/>
        <end position="44"/>
    </location>
</feature>
<dbReference type="GeneID" id="93733692"/>
<reference evidence="2 3" key="1">
    <citation type="journal article" date="2010" name="Genome Biol. Evol.">
        <title>The sequence of a 1.8-mb bacterial linear plasmid reveals a rich evolutionary reservoir of secondary metabolic pathways.</title>
        <authorList>
            <person name="Medema M.H."/>
            <person name="Trefzer A."/>
            <person name="Kovalchuk A."/>
            <person name="van den Berg M."/>
            <person name="Mueller U."/>
            <person name="Heijne W."/>
            <person name="Wu L."/>
            <person name="Alam M.T."/>
            <person name="Ronning C.M."/>
            <person name="Nierman W.C."/>
            <person name="Bovenberg R.A.L."/>
            <person name="Breitling R."/>
            <person name="Takano E."/>
        </authorList>
    </citation>
    <scope>NUCLEOTIDE SEQUENCE [LARGE SCALE GENOMIC DNA]</scope>
    <source>
        <strain evidence="3">ATCC 27064 / DSM 738 / JCM 4710 / NBRC 13307 / NCIMB 12785 / NRRL 3585 / VKM Ac-602</strain>
        <plasmid evidence="2">pSCL4</plasmid>
    </source>
</reference>
<organism evidence="2 3">
    <name type="scientific">Streptomyces clavuligerus</name>
    <dbReference type="NCBI Taxonomy" id="1901"/>
    <lineage>
        <taxon>Bacteria</taxon>
        <taxon>Bacillati</taxon>
        <taxon>Actinomycetota</taxon>
        <taxon>Actinomycetes</taxon>
        <taxon>Kitasatosporales</taxon>
        <taxon>Streptomycetaceae</taxon>
        <taxon>Streptomyces</taxon>
    </lineage>
</organism>
<dbReference type="OrthoDB" id="4515152at2"/>
<evidence type="ECO:0008006" key="4">
    <source>
        <dbReference type="Google" id="ProtNLM"/>
    </source>
</evidence>
<dbReference type="eggNOG" id="ENOG5033MFY">
    <property type="taxonomic scope" value="Bacteria"/>
</dbReference>
<evidence type="ECO:0000256" key="1">
    <source>
        <dbReference type="SAM" id="MobiDB-lite"/>
    </source>
</evidence>
<keyword evidence="2" id="KW-0614">Plasmid</keyword>
<keyword evidence="3" id="KW-1185">Reference proteome</keyword>
<accession>D5SJF0</accession>
<dbReference type="Proteomes" id="UP000002357">
    <property type="component" value="Plasmid pSCL4"/>
</dbReference>
<name>D5SJF0_STRCL</name>
<proteinExistence type="predicted"/>
<dbReference type="EMBL" id="CM000914">
    <property type="protein sequence ID" value="EFG04043.2"/>
    <property type="molecule type" value="Genomic_DNA"/>
</dbReference>
<gene>
    <name evidence="2" type="ORF">SCLAV_p0554</name>
</gene>